<dbReference type="CDD" id="cd00086">
    <property type="entry name" value="homeodomain"/>
    <property type="match status" value="1"/>
</dbReference>
<feature type="region of interest" description="Disordered" evidence="7">
    <location>
        <begin position="80"/>
        <end position="102"/>
    </location>
</feature>
<dbReference type="Pfam" id="PF15612">
    <property type="entry name" value="WHIM1"/>
    <property type="match status" value="1"/>
</dbReference>
<evidence type="ECO:0000256" key="3">
    <source>
        <dbReference type="ARBA" id="ARBA00023242"/>
    </source>
</evidence>
<keyword evidence="6" id="KW-0175">Coiled coil</keyword>
<evidence type="ECO:0000259" key="8">
    <source>
        <dbReference type="PROSITE" id="PS50071"/>
    </source>
</evidence>
<feature type="domain" description="DDT" evidence="9">
    <location>
        <begin position="556"/>
        <end position="615"/>
    </location>
</feature>
<dbReference type="GO" id="GO:0006357">
    <property type="term" value="P:regulation of transcription by RNA polymerase II"/>
    <property type="evidence" value="ECO:0007669"/>
    <property type="project" value="InterPro"/>
</dbReference>
<feature type="compositionally biased region" description="Basic and acidic residues" evidence="7">
    <location>
        <begin position="12"/>
        <end position="25"/>
    </location>
</feature>
<keyword evidence="4 5" id="KW-0371">Homeobox</keyword>
<dbReference type="InterPro" id="IPR028942">
    <property type="entry name" value="WHIM1_dom"/>
</dbReference>
<feature type="DNA-binding region" description="Homeobox" evidence="4">
    <location>
        <begin position="24"/>
        <end position="83"/>
    </location>
</feature>
<feature type="region of interest" description="Disordered" evidence="7">
    <location>
        <begin position="1242"/>
        <end position="1263"/>
    </location>
</feature>
<dbReference type="Pfam" id="PF05066">
    <property type="entry name" value="HARE-HTH"/>
    <property type="match status" value="1"/>
</dbReference>
<dbReference type="InterPro" id="IPR028941">
    <property type="entry name" value="WHIM2_dom"/>
</dbReference>
<dbReference type="Pfam" id="PF02791">
    <property type="entry name" value="DDT"/>
    <property type="match status" value="1"/>
</dbReference>
<keyword evidence="4 5" id="KW-0238">DNA-binding</keyword>
<dbReference type="InterPro" id="IPR009057">
    <property type="entry name" value="Homeodomain-like_sf"/>
</dbReference>
<evidence type="ECO:0000313" key="11">
    <source>
        <dbReference type="EMBL" id="KAJ6991521.1"/>
    </source>
</evidence>
<feature type="compositionally biased region" description="Gly residues" evidence="7">
    <location>
        <begin position="1"/>
        <end position="10"/>
    </location>
</feature>
<dbReference type="PROSITE" id="PS50071">
    <property type="entry name" value="HOMEOBOX_2"/>
    <property type="match status" value="1"/>
</dbReference>
<dbReference type="GO" id="GO:0003677">
    <property type="term" value="F:DNA binding"/>
    <property type="evidence" value="ECO:0007669"/>
    <property type="project" value="UniProtKB-UniRule"/>
</dbReference>
<evidence type="ECO:0000256" key="4">
    <source>
        <dbReference type="PROSITE-ProRule" id="PRU00108"/>
    </source>
</evidence>
<evidence type="ECO:0000259" key="9">
    <source>
        <dbReference type="PROSITE" id="PS50827"/>
    </source>
</evidence>
<dbReference type="InterPro" id="IPR007759">
    <property type="entry name" value="Asxl_HARE-HTH"/>
</dbReference>
<keyword evidence="12" id="KW-1185">Reference proteome</keyword>
<organism evidence="11 12">
    <name type="scientific">Populus alba x Populus x berolinensis</name>
    <dbReference type="NCBI Taxonomy" id="444605"/>
    <lineage>
        <taxon>Eukaryota</taxon>
        <taxon>Viridiplantae</taxon>
        <taxon>Streptophyta</taxon>
        <taxon>Embryophyta</taxon>
        <taxon>Tracheophyta</taxon>
        <taxon>Spermatophyta</taxon>
        <taxon>Magnoliopsida</taxon>
        <taxon>eudicotyledons</taxon>
        <taxon>Gunneridae</taxon>
        <taxon>Pentapetalae</taxon>
        <taxon>rosids</taxon>
        <taxon>fabids</taxon>
        <taxon>Malpighiales</taxon>
        <taxon>Salicaceae</taxon>
        <taxon>Saliceae</taxon>
        <taxon>Populus</taxon>
    </lineage>
</organism>
<feature type="domain" description="Homeobox" evidence="8">
    <location>
        <begin position="22"/>
        <end position="82"/>
    </location>
</feature>
<dbReference type="SUPFAM" id="SSF46689">
    <property type="entry name" value="Homeodomain-like"/>
    <property type="match status" value="1"/>
</dbReference>
<feature type="region of interest" description="Disordered" evidence="7">
    <location>
        <begin position="832"/>
        <end position="897"/>
    </location>
</feature>
<dbReference type="InterPro" id="IPR018501">
    <property type="entry name" value="DDT_dom"/>
</dbReference>
<accession>A0AAD6QJE2</accession>
<comment type="subcellular location">
    <subcellularLocation>
        <location evidence="1 4 5">Nucleus</location>
    </subcellularLocation>
</comment>
<proteinExistence type="predicted"/>
<evidence type="ECO:0000256" key="7">
    <source>
        <dbReference type="SAM" id="MobiDB-lite"/>
    </source>
</evidence>
<protein>
    <submittedName>
        <fullName evidence="11">Homeobox-DDT domain protein RLT2-like isoform X3</fullName>
    </submittedName>
</protein>
<comment type="caution">
    <text evidence="11">The sequence shown here is derived from an EMBL/GenBank/DDBJ whole genome shotgun (WGS) entry which is preliminary data.</text>
</comment>
<sequence length="1524" mass="171294">MEEAAGGGGVEVEAKKKTPGEGESKSKRKMKSASQLEILEKTYSVDTYPSEAVRAELSVQLGLSDRQLQMWFCHRRLKDRKAPSVKRPRKESPSPAGMPGGGEMGVVAEVGNEHGSGSSPFVLGVDQRRAVGRPTGVAVPRISADVQAMKRYYEPQQSIAELRVIAFVEAQLGEPLREDGPILGMEFDPLPPDAFGAPIGSATTGQQKQHVRIFEANLYERPDVKPIKSTTRTLHEYQFLPQQPTVRAEAYERAAPSCQYGSPADVHNVKTESISATLPFMHANEQVSSGYGLSNQVPSLSLMPQESRQGHLLPSTTGEYETVIQKCSFTNIGMDAQSGAHLVTALDNPYMSSDRRVTHDEDALRMQRKRKSEEARIAREVEAHEKRIRKELEKQDILRRKREEQMRKEMEKHDRERRKEEERLLREKQREVERYQREQKRELERREKFLQKESIRVEKMRQKEELRREKEAARQKAATERAIARRMAKESMELIDDERLELMEMAASSKGLPSIIPLDFETLQNLDLFRDKLTEFPPKSMLLKRPFLIQPWNDSEENVGNLLMVWRFLITFADVLGIWPFTLDEFVQAFHDYDSRLLSEVHVALLKSIIKDIEDVARTPATGLGPNQNGAANSGGGHPQIVEGAYAWGFDLRSWQRHLNPLTWPEILRQFGLSAGFGPQLKKRNVDQAYLRDDNEGNDGEDVITNLRNGAAVENAVSIMQERGFSNPRRSRHRLTPGTVKFAAFHVLSLQGSKGLTILEVADKIQKSGLRDLTTSKTPEASIAAALSRDSKLFERTAPSTYCIRPAYRKDPADTDTILSAARERIRTFKSGIVDGEDADDAERDEDSESDVADDHEIDDLGTGLNSKKVAHDSPETNEFNGKTVLGNGKESGGLKTPQVRLEKVRAGLTSLHSEGTNELKGAGSSIDESVDVAEIHTNPNQDVDIDENNLGEPWVQGLVEGEYSDLSVEERLNALVALIGVAIEGNSIRVALEERLEGANALKKQMWAEAQLDKRRMKEEFVTRTQYSSFTGNKMEPNQTISATEGRQSPMVNVDDRSNGMPVNVSVQQEQSSDQQSDMNYLNNMPFEGNMQMQDLSAGPDNLTYQQAGHIAEKSRSQLKSVIGHRAEEMYVYRSLPLGQDRRRNRYWQFTTSASCNDPGCGRIFVELHDGRWRLIDYEEGFDTLLSSLDVRGVRESHLHAMLQKIEVPFKETIKRRRLCANTEGQSKDPIKAEAVEMAAGPESGTGMDSPHSTVCVPDSDMSETSTSFTIELGRNEIEKNHTLKRFQDFEKWMWKECFKSSVLCAMKYEKKRCSQLLGVCDYCHDTYFFEDNHCPSCHKTHPSQTGLNFSEHVAHCERKLKMDPDSALCSLSFPPRIRLLKLLLALIEVSVLPEALQAVWTNGYRKSWGMKLQSSSCVDDLLQILTLLEVGMKRDYLSSNYETSSELLGSSDPSGCAAHDSFNTGTAPVLPWLPQTTAAVALRVIEFDASISYMLHQKLESQKDRSAGNFIVSSPPFQKFCA</sequence>
<reference evidence="11" key="1">
    <citation type="journal article" date="2023" name="Mol. Ecol. Resour.">
        <title>Chromosome-level genome assembly of a triploid poplar Populus alba 'Berolinensis'.</title>
        <authorList>
            <person name="Chen S."/>
            <person name="Yu Y."/>
            <person name="Wang X."/>
            <person name="Wang S."/>
            <person name="Zhang T."/>
            <person name="Zhou Y."/>
            <person name="He R."/>
            <person name="Meng N."/>
            <person name="Wang Y."/>
            <person name="Liu W."/>
            <person name="Liu Z."/>
            <person name="Liu J."/>
            <person name="Guo Q."/>
            <person name="Huang H."/>
            <person name="Sederoff R.R."/>
            <person name="Wang G."/>
            <person name="Qu G."/>
            <person name="Chen S."/>
        </authorList>
    </citation>
    <scope>NUCLEOTIDE SEQUENCE</scope>
    <source>
        <strain evidence="11">SC-2020</strain>
    </source>
</reference>
<evidence type="ECO:0000313" key="12">
    <source>
        <dbReference type="Proteomes" id="UP001164929"/>
    </source>
</evidence>
<name>A0AAD6QJE2_9ROSI</name>
<dbReference type="Pfam" id="PF15613">
    <property type="entry name" value="WSD"/>
    <property type="match status" value="1"/>
</dbReference>
<evidence type="ECO:0000259" key="10">
    <source>
        <dbReference type="PROSITE" id="PS51913"/>
    </source>
</evidence>
<dbReference type="PANTHER" id="PTHR36968">
    <property type="entry name" value="HOMEOBOX-DDT DOMAIN PROTEIN RLT2"/>
    <property type="match status" value="1"/>
</dbReference>
<evidence type="ECO:0000256" key="6">
    <source>
        <dbReference type="SAM" id="Coils"/>
    </source>
</evidence>
<dbReference type="InterPro" id="IPR044977">
    <property type="entry name" value="RLT1-3"/>
</dbReference>
<feature type="domain" description="HTH HARE-type" evidence="10">
    <location>
        <begin position="738"/>
        <end position="807"/>
    </location>
</feature>
<feature type="region of interest" description="Disordered" evidence="7">
    <location>
        <begin position="1"/>
        <end position="35"/>
    </location>
</feature>
<dbReference type="PROSITE" id="PS50827">
    <property type="entry name" value="DDT"/>
    <property type="match status" value="1"/>
</dbReference>
<keyword evidence="2" id="KW-0804">Transcription</keyword>
<dbReference type="SMART" id="SM00571">
    <property type="entry name" value="DDT"/>
    <property type="match status" value="1"/>
</dbReference>
<evidence type="ECO:0000256" key="2">
    <source>
        <dbReference type="ARBA" id="ARBA00023163"/>
    </source>
</evidence>
<dbReference type="InterPro" id="IPR001356">
    <property type="entry name" value="HD"/>
</dbReference>
<evidence type="ECO:0000256" key="5">
    <source>
        <dbReference type="RuleBase" id="RU000682"/>
    </source>
</evidence>
<feature type="compositionally biased region" description="Acidic residues" evidence="7">
    <location>
        <begin position="835"/>
        <end position="860"/>
    </location>
</feature>
<dbReference type="GO" id="GO:0005634">
    <property type="term" value="C:nucleus"/>
    <property type="evidence" value="ECO:0007669"/>
    <property type="project" value="UniProtKB-SubCell"/>
</dbReference>
<dbReference type="PROSITE" id="PS51913">
    <property type="entry name" value="HTH_HARE"/>
    <property type="match status" value="1"/>
</dbReference>
<gene>
    <name evidence="11" type="ORF">NC653_019635</name>
</gene>
<feature type="compositionally biased region" description="Basic residues" evidence="7">
    <location>
        <begin position="80"/>
        <end position="89"/>
    </location>
</feature>
<feature type="coiled-coil region" evidence="6">
    <location>
        <begin position="381"/>
        <end position="483"/>
    </location>
</feature>
<keyword evidence="3 4" id="KW-0539">Nucleus</keyword>
<dbReference type="EMBL" id="JAQIZT010000007">
    <property type="protein sequence ID" value="KAJ6991521.1"/>
    <property type="molecule type" value="Genomic_DNA"/>
</dbReference>
<dbReference type="SMART" id="SM00389">
    <property type="entry name" value="HOX"/>
    <property type="match status" value="1"/>
</dbReference>
<dbReference type="Pfam" id="PF00046">
    <property type="entry name" value="Homeodomain"/>
    <property type="match status" value="1"/>
</dbReference>
<evidence type="ECO:0000256" key="1">
    <source>
        <dbReference type="ARBA" id="ARBA00004123"/>
    </source>
</evidence>
<dbReference type="Gene3D" id="1.10.10.60">
    <property type="entry name" value="Homeodomain-like"/>
    <property type="match status" value="1"/>
</dbReference>
<dbReference type="PANTHER" id="PTHR36968:SF5">
    <property type="entry name" value="HOMEOBOX-DDT DOMAIN PROTEIN RLT2"/>
    <property type="match status" value="1"/>
</dbReference>
<dbReference type="Proteomes" id="UP001164929">
    <property type="component" value="Chromosome 7"/>
</dbReference>